<feature type="binding site" evidence="6">
    <location>
        <position position="181"/>
    </location>
    <ligand>
        <name>molybdate</name>
        <dbReference type="ChEBI" id="CHEBI:36264"/>
    </ligand>
</feature>
<sequence length="264" mass="27775">MRRTLILIAAVIALFGAGLWLLRQTPASDTDTKAPVVLAAASLQEAMEAAADAWAAKGHPRPVLSFAASSALARQVETDAPADLFISADEEWMDQLAARNKIDRATRATLLGNRLVLIAPASSKLALQITPGFPLARALGGGRLALADPSGVPAGRYAKQALETMSVWQDVSSRIASGDNVRAALSLVARGEAPLGIVYATDARVEPKVRVVATFPETSHAAILYPIARLSASPSKDAAGLRAFLLSPEGRAVFTRFGFTVPRT</sequence>
<dbReference type="Pfam" id="PF13531">
    <property type="entry name" value="SBP_bac_11"/>
    <property type="match status" value="1"/>
</dbReference>
<comment type="similarity">
    <text evidence="1">Belongs to the bacterial solute-binding protein ModA family.</text>
</comment>
<dbReference type="InterPro" id="IPR005950">
    <property type="entry name" value="ModA"/>
</dbReference>
<evidence type="ECO:0000256" key="1">
    <source>
        <dbReference type="ARBA" id="ARBA00009175"/>
    </source>
</evidence>
<keyword evidence="3 6" id="KW-0479">Metal-binding</keyword>
<accession>A0A7W6FXK4</accession>
<feature type="binding site" evidence="6">
    <location>
        <position position="69"/>
    </location>
    <ligand>
        <name>molybdate</name>
        <dbReference type="ChEBI" id="CHEBI:36264"/>
    </ligand>
</feature>
<dbReference type="GO" id="GO:0030288">
    <property type="term" value="C:outer membrane-bounded periplasmic space"/>
    <property type="evidence" value="ECO:0007669"/>
    <property type="project" value="TreeGrafter"/>
</dbReference>
<evidence type="ECO:0000256" key="6">
    <source>
        <dbReference type="PIRSR" id="PIRSR004846-1"/>
    </source>
</evidence>
<evidence type="ECO:0000256" key="4">
    <source>
        <dbReference type="ARBA" id="ARBA00022729"/>
    </source>
</evidence>
<feature type="binding site" evidence="6">
    <location>
        <position position="42"/>
    </location>
    <ligand>
        <name>molybdate</name>
        <dbReference type="ChEBI" id="CHEBI:36264"/>
    </ligand>
</feature>
<dbReference type="Proteomes" id="UP000561459">
    <property type="component" value="Unassembled WGS sequence"/>
</dbReference>
<name>A0A7W6FXK4_9SPHN</name>
<comment type="subunit">
    <text evidence="5">The complex is composed of two ATP-binding proteins (ModC), two transmembrane proteins (ModB) and a solute-binding protein (ModA).</text>
</comment>
<reference evidence="7 8" key="1">
    <citation type="submission" date="2020-08" db="EMBL/GenBank/DDBJ databases">
        <title>Genomic Encyclopedia of Type Strains, Phase IV (KMG-IV): sequencing the most valuable type-strain genomes for metagenomic binning, comparative biology and taxonomic classification.</title>
        <authorList>
            <person name="Goeker M."/>
        </authorList>
    </citation>
    <scope>NUCLEOTIDE SEQUENCE [LARGE SCALE GENOMIC DNA]</scope>
    <source>
        <strain evidence="7 8">DSM 27568</strain>
    </source>
</reference>
<evidence type="ECO:0000313" key="8">
    <source>
        <dbReference type="Proteomes" id="UP000561459"/>
    </source>
</evidence>
<keyword evidence="8" id="KW-1185">Reference proteome</keyword>
<dbReference type="EMBL" id="JACIDY010000002">
    <property type="protein sequence ID" value="MBB3939348.1"/>
    <property type="molecule type" value="Genomic_DNA"/>
</dbReference>
<gene>
    <name evidence="7" type="ORF">GGR39_000988</name>
</gene>
<proteinExistence type="inferred from homology"/>
<dbReference type="InterPro" id="IPR050682">
    <property type="entry name" value="ModA/WtpA"/>
</dbReference>
<dbReference type="PANTHER" id="PTHR30632:SF17">
    <property type="entry name" value="MOLYBDATE-BINDING PROTEIN MODA"/>
    <property type="match status" value="1"/>
</dbReference>
<dbReference type="FunFam" id="3.40.190.10:FF:000035">
    <property type="entry name" value="Molybdate ABC transporter substrate-binding protein"/>
    <property type="match status" value="1"/>
</dbReference>
<comment type="caution">
    <text evidence="7">The sequence shown here is derived from an EMBL/GenBank/DDBJ whole genome shotgun (WGS) entry which is preliminary data.</text>
</comment>
<dbReference type="RefSeq" id="WP_183616137.1">
    <property type="nucleotide sequence ID" value="NZ_JACIDY010000002.1"/>
</dbReference>
<feature type="binding site" evidence="6">
    <location>
        <position position="154"/>
    </location>
    <ligand>
        <name>molybdate</name>
        <dbReference type="ChEBI" id="CHEBI:36264"/>
    </ligand>
</feature>
<dbReference type="SUPFAM" id="SSF53850">
    <property type="entry name" value="Periplasmic binding protein-like II"/>
    <property type="match status" value="1"/>
</dbReference>
<evidence type="ECO:0000313" key="7">
    <source>
        <dbReference type="EMBL" id="MBB3939348.1"/>
    </source>
</evidence>
<organism evidence="7 8">
    <name type="scientific">Novosphingobium fluoreni</name>
    <dbReference type="NCBI Taxonomy" id="1391222"/>
    <lineage>
        <taxon>Bacteria</taxon>
        <taxon>Pseudomonadati</taxon>
        <taxon>Pseudomonadota</taxon>
        <taxon>Alphaproteobacteria</taxon>
        <taxon>Sphingomonadales</taxon>
        <taxon>Sphingomonadaceae</taxon>
        <taxon>Novosphingobium</taxon>
    </lineage>
</organism>
<dbReference type="PIRSF" id="PIRSF004846">
    <property type="entry name" value="ModA"/>
    <property type="match status" value="1"/>
</dbReference>
<evidence type="ECO:0000256" key="3">
    <source>
        <dbReference type="ARBA" id="ARBA00022723"/>
    </source>
</evidence>
<dbReference type="GO" id="GO:0030973">
    <property type="term" value="F:molybdate ion binding"/>
    <property type="evidence" value="ECO:0007669"/>
    <property type="project" value="TreeGrafter"/>
</dbReference>
<dbReference type="GO" id="GO:1901359">
    <property type="term" value="F:tungstate binding"/>
    <property type="evidence" value="ECO:0007669"/>
    <property type="project" value="UniProtKB-ARBA"/>
</dbReference>
<dbReference type="NCBIfam" id="TIGR01256">
    <property type="entry name" value="modA"/>
    <property type="match status" value="1"/>
</dbReference>
<protein>
    <submittedName>
        <fullName evidence="7">Molybdate transport system substrate-binding protein</fullName>
    </submittedName>
</protein>
<keyword evidence="2 6" id="KW-0500">Molybdenum</keyword>
<dbReference type="PANTHER" id="PTHR30632">
    <property type="entry name" value="MOLYBDATE-BINDING PERIPLASMIC PROTEIN"/>
    <property type="match status" value="1"/>
</dbReference>
<dbReference type="GO" id="GO:0015689">
    <property type="term" value="P:molybdate ion transport"/>
    <property type="evidence" value="ECO:0007669"/>
    <property type="project" value="InterPro"/>
</dbReference>
<dbReference type="Gene3D" id="3.40.190.10">
    <property type="entry name" value="Periplasmic binding protein-like II"/>
    <property type="match status" value="2"/>
</dbReference>
<evidence type="ECO:0000256" key="2">
    <source>
        <dbReference type="ARBA" id="ARBA00022505"/>
    </source>
</evidence>
<keyword evidence="4" id="KW-0732">Signal</keyword>
<feature type="binding site" evidence="6">
    <location>
        <position position="199"/>
    </location>
    <ligand>
        <name>molybdate</name>
        <dbReference type="ChEBI" id="CHEBI:36264"/>
    </ligand>
</feature>
<dbReference type="GO" id="GO:0046872">
    <property type="term" value="F:metal ion binding"/>
    <property type="evidence" value="ECO:0007669"/>
    <property type="project" value="UniProtKB-KW"/>
</dbReference>
<evidence type="ECO:0000256" key="5">
    <source>
        <dbReference type="ARBA" id="ARBA00062515"/>
    </source>
</evidence>
<dbReference type="AlphaFoldDB" id="A0A7W6FXK4"/>